<dbReference type="EMBL" id="JABDTM020010855">
    <property type="protein sequence ID" value="KAH0820768.1"/>
    <property type="molecule type" value="Genomic_DNA"/>
</dbReference>
<dbReference type="SMART" id="SM00700">
    <property type="entry name" value="JHBP"/>
    <property type="match status" value="1"/>
</dbReference>
<dbReference type="FunFam" id="3.15.10.30:FF:000001">
    <property type="entry name" value="Takeout-like protein 1"/>
    <property type="match status" value="1"/>
</dbReference>
<protein>
    <submittedName>
        <fullName evidence="5">Uncharacterized protein</fullName>
    </submittedName>
</protein>
<proteinExistence type="inferred from homology"/>
<dbReference type="PANTHER" id="PTHR11008">
    <property type="entry name" value="PROTEIN TAKEOUT-LIKE PROTEIN"/>
    <property type="match status" value="1"/>
</dbReference>
<keyword evidence="1" id="KW-0732">Signal</keyword>
<evidence type="ECO:0000313" key="5">
    <source>
        <dbReference type="EMBL" id="KAH0820768.1"/>
    </source>
</evidence>
<evidence type="ECO:0000313" key="6">
    <source>
        <dbReference type="Proteomes" id="UP000719412"/>
    </source>
</evidence>
<dbReference type="Gene3D" id="3.15.10.30">
    <property type="entry name" value="Haemolymph juvenile hormone binding protein"/>
    <property type="match status" value="2"/>
</dbReference>
<organism evidence="5 6">
    <name type="scientific">Tenebrio molitor</name>
    <name type="common">Yellow mealworm beetle</name>
    <dbReference type="NCBI Taxonomy" id="7067"/>
    <lineage>
        <taxon>Eukaryota</taxon>
        <taxon>Metazoa</taxon>
        <taxon>Ecdysozoa</taxon>
        <taxon>Arthropoda</taxon>
        <taxon>Hexapoda</taxon>
        <taxon>Insecta</taxon>
        <taxon>Pterygota</taxon>
        <taxon>Neoptera</taxon>
        <taxon>Endopterygota</taxon>
        <taxon>Coleoptera</taxon>
        <taxon>Polyphaga</taxon>
        <taxon>Cucujiformia</taxon>
        <taxon>Tenebrionidae</taxon>
        <taxon>Tenebrio</taxon>
    </lineage>
</organism>
<dbReference type="InterPro" id="IPR010562">
    <property type="entry name" value="Haemolymph_juvenile_hormone-bd"/>
</dbReference>
<keyword evidence="4" id="KW-0472">Membrane</keyword>
<evidence type="ECO:0000256" key="1">
    <source>
        <dbReference type="ARBA" id="ARBA00022729"/>
    </source>
</evidence>
<keyword evidence="4" id="KW-0812">Transmembrane</keyword>
<comment type="caution">
    <text evidence="5">The sequence shown here is derived from an EMBL/GenBank/DDBJ whole genome shotgun (WGS) entry which is preliminary data.</text>
</comment>
<keyword evidence="4" id="KW-1133">Transmembrane helix</keyword>
<keyword evidence="2" id="KW-0090">Biological rhythms</keyword>
<dbReference type="Pfam" id="PF06585">
    <property type="entry name" value="JHBP"/>
    <property type="match status" value="2"/>
</dbReference>
<evidence type="ECO:0000256" key="4">
    <source>
        <dbReference type="SAM" id="Phobius"/>
    </source>
</evidence>
<evidence type="ECO:0000256" key="3">
    <source>
        <dbReference type="ARBA" id="ARBA00060902"/>
    </source>
</evidence>
<comment type="similarity">
    <text evidence="3">Belongs to the TO family.</text>
</comment>
<accession>A0A8J6HV73</accession>
<dbReference type="AlphaFoldDB" id="A0A8J6HV73"/>
<dbReference type="InterPro" id="IPR038606">
    <property type="entry name" value="To_sf"/>
</dbReference>
<evidence type="ECO:0000256" key="2">
    <source>
        <dbReference type="ARBA" id="ARBA00023108"/>
    </source>
</evidence>
<dbReference type="GO" id="GO:0007623">
    <property type="term" value="P:circadian rhythm"/>
    <property type="evidence" value="ECO:0007669"/>
    <property type="project" value="UniProtKB-ARBA"/>
</dbReference>
<sequence length="409" mass="46612">MERTLPGSELAEFGAAGYPGSERGDRDWRSFAHSKFQKFDSFWDNWCKNGETRVRLVKGEENQLDGGVVDLKEVQVDGKFLLLMIRGEGSGEATLSEWNLCLPKYKEVKKEDKTYVKVVSAKTKITPGLIVFQVGNNLFSGDNVIGDDIIRVMNENWNVFLILTLKEIIRRLYRDHPVYKYMILILVSLITMKSLTVLLVLFVCCQSVKIPANFKKCNRKEPKWKECVFEAGIDGLSQMTKSFPELNIPNLNPLEVPEINIEGSGRVSVNQHFNNVKIFGITKVKADKFEFDFDKKTLVLEGTFPELRMPGNYKLDGTILLFPIKGEGTGQTTLINLYVKCVLGYEEVKKKGKTYMKFVKSEVKITPGKIHFNFNNLFNGDKTLGDNINQLLNDNWAVDMDKTSERFLL</sequence>
<reference evidence="5" key="2">
    <citation type="submission" date="2021-08" db="EMBL/GenBank/DDBJ databases">
        <authorList>
            <person name="Eriksson T."/>
        </authorList>
    </citation>
    <scope>NUCLEOTIDE SEQUENCE</scope>
    <source>
        <strain evidence="5">Stoneville</strain>
        <tissue evidence="5">Whole head</tissue>
    </source>
</reference>
<dbReference type="PANTHER" id="PTHR11008:SF32">
    <property type="entry name" value="CIRCADIAN CLOCK-CONTROLLED PROTEIN DAYWAKE-RELATED"/>
    <property type="match status" value="1"/>
</dbReference>
<reference evidence="5" key="1">
    <citation type="journal article" date="2020" name="J Insects Food Feed">
        <title>The yellow mealworm (Tenebrio molitor) genome: a resource for the emerging insects as food and feed industry.</title>
        <authorList>
            <person name="Eriksson T."/>
            <person name="Andere A."/>
            <person name="Kelstrup H."/>
            <person name="Emery V."/>
            <person name="Picard C."/>
        </authorList>
    </citation>
    <scope>NUCLEOTIDE SEQUENCE</scope>
    <source>
        <strain evidence="5">Stoneville</strain>
        <tissue evidence="5">Whole head</tissue>
    </source>
</reference>
<dbReference type="Proteomes" id="UP000719412">
    <property type="component" value="Unassembled WGS sequence"/>
</dbReference>
<keyword evidence="6" id="KW-1185">Reference proteome</keyword>
<dbReference type="GO" id="GO:0005615">
    <property type="term" value="C:extracellular space"/>
    <property type="evidence" value="ECO:0007669"/>
    <property type="project" value="TreeGrafter"/>
</dbReference>
<gene>
    <name evidence="5" type="ORF">GEV33_002023</name>
</gene>
<feature type="transmembrane region" description="Helical" evidence="4">
    <location>
        <begin position="181"/>
        <end position="203"/>
    </location>
</feature>
<name>A0A8J6HV73_TENMO</name>